<organism evidence="2 3">
    <name type="scientific">Smittium culicis</name>
    <dbReference type="NCBI Taxonomy" id="133412"/>
    <lineage>
        <taxon>Eukaryota</taxon>
        <taxon>Fungi</taxon>
        <taxon>Fungi incertae sedis</taxon>
        <taxon>Zoopagomycota</taxon>
        <taxon>Kickxellomycotina</taxon>
        <taxon>Harpellomycetes</taxon>
        <taxon>Harpellales</taxon>
        <taxon>Legeriomycetaceae</taxon>
        <taxon>Smittium</taxon>
    </lineage>
</organism>
<name>A0A1R1XDD4_9FUNG</name>
<reference evidence="3" key="1">
    <citation type="submission" date="2017-01" db="EMBL/GenBank/DDBJ databases">
        <authorList>
            <person name="Wang Y."/>
            <person name="White M."/>
            <person name="Kvist S."/>
            <person name="Moncalvo J.-M."/>
        </authorList>
    </citation>
    <scope>NUCLEOTIDE SEQUENCE [LARGE SCALE GENOMIC DNA]</scope>
    <source>
        <strain evidence="3">ID-206-W2</strain>
    </source>
</reference>
<feature type="compositionally biased region" description="Low complexity" evidence="1">
    <location>
        <begin position="309"/>
        <end position="321"/>
    </location>
</feature>
<evidence type="ECO:0000313" key="2">
    <source>
        <dbReference type="EMBL" id="OMJ12616.1"/>
    </source>
</evidence>
<gene>
    <name evidence="2" type="ORF">AYI69_g9346</name>
</gene>
<dbReference type="Proteomes" id="UP000187429">
    <property type="component" value="Unassembled WGS sequence"/>
</dbReference>
<keyword evidence="3" id="KW-1185">Reference proteome</keyword>
<sequence>MLSQRITFLLDSESIAIIAQNKLSEKSKPIDQTSNSLNGISKLEFVDYEGYSDNSQLEAAITKFDIACQWKNDECNHYYRNNYLQKPHSTPIETSKENIFYRINDDRLLEALVVIDQVECTKPQKTNTIAVILVKEDSEWKVLNSVCYNDFDPSLNSTWFDSPELALNYFSTKDVIKTSVDGISDYELGSDDDSYWGEYIANDSEDGDKLNDLIDPKSESVPNISNEKYSDKSSSKHSIQQDAFDSGDCVIKTIKDNSSIPSGTIATASPTISEIVPKLPSPSIISPSDYNDHTSVISIDHTYNNTLTSTHNSPNSSSNDTESILSENVPSPKGILISTFNTGRTSQEKVDIQSIVHLSTMFKSISFFAKKNGISKELLLELARDSF</sequence>
<dbReference type="OrthoDB" id="5736179at2759"/>
<evidence type="ECO:0000313" key="3">
    <source>
        <dbReference type="Proteomes" id="UP000187429"/>
    </source>
</evidence>
<feature type="region of interest" description="Disordered" evidence="1">
    <location>
        <begin position="309"/>
        <end position="329"/>
    </location>
</feature>
<feature type="region of interest" description="Disordered" evidence="1">
    <location>
        <begin position="207"/>
        <end position="238"/>
    </location>
</feature>
<evidence type="ECO:0000256" key="1">
    <source>
        <dbReference type="SAM" id="MobiDB-lite"/>
    </source>
</evidence>
<comment type="caution">
    <text evidence="2">The sequence shown here is derived from an EMBL/GenBank/DDBJ whole genome shotgun (WGS) entry which is preliminary data.</text>
</comment>
<accession>A0A1R1XDD4</accession>
<dbReference type="AlphaFoldDB" id="A0A1R1XDD4"/>
<protein>
    <submittedName>
        <fullName evidence="2">Uncharacterized protein</fullName>
    </submittedName>
</protein>
<dbReference type="EMBL" id="LSSM01005478">
    <property type="protein sequence ID" value="OMJ12616.1"/>
    <property type="molecule type" value="Genomic_DNA"/>
</dbReference>
<proteinExistence type="predicted"/>
<feature type="compositionally biased region" description="Basic and acidic residues" evidence="1">
    <location>
        <begin position="207"/>
        <end position="218"/>
    </location>
</feature>